<dbReference type="RefSeq" id="XP_020905511.1">
    <property type="nucleotide sequence ID" value="XM_021049852.2"/>
</dbReference>
<accession>A0A913XJS8</accession>
<dbReference type="KEGG" id="epa:110243725"/>
<dbReference type="Proteomes" id="UP000887567">
    <property type="component" value="Unplaced"/>
</dbReference>
<dbReference type="OMA" id="ITINECE"/>
<feature type="compositionally biased region" description="Basic and acidic residues" evidence="1">
    <location>
        <begin position="110"/>
        <end position="123"/>
    </location>
</feature>
<dbReference type="OrthoDB" id="2337140at2759"/>
<dbReference type="GO" id="GO:0005737">
    <property type="term" value="C:cytoplasm"/>
    <property type="evidence" value="ECO:0007669"/>
    <property type="project" value="TreeGrafter"/>
</dbReference>
<evidence type="ECO:0000256" key="1">
    <source>
        <dbReference type="SAM" id="MobiDB-lite"/>
    </source>
</evidence>
<dbReference type="GeneID" id="110243725"/>
<feature type="compositionally biased region" description="Basic and acidic residues" evidence="1">
    <location>
        <begin position="89"/>
        <end position="102"/>
    </location>
</feature>
<organism evidence="3 4">
    <name type="scientific">Exaiptasia diaphana</name>
    <name type="common">Tropical sea anemone</name>
    <name type="synonym">Aiptasia pulchella</name>
    <dbReference type="NCBI Taxonomy" id="2652724"/>
    <lineage>
        <taxon>Eukaryota</taxon>
        <taxon>Metazoa</taxon>
        <taxon>Cnidaria</taxon>
        <taxon>Anthozoa</taxon>
        <taxon>Hexacorallia</taxon>
        <taxon>Actiniaria</taxon>
        <taxon>Aiptasiidae</taxon>
        <taxon>Exaiptasia</taxon>
    </lineage>
</organism>
<feature type="compositionally biased region" description="Polar residues" evidence="1">
    <location>
        <begin position="36"/>
        <end position="57"/>
    </location>
</feature>
<protein>
    <recommendedName>
        <fullName evidence="2">DZIP3-like HEPN domain-containing protein</fullName>
    </recommendedName>
</protein>
<evidence type="ECO:0000259" key="2">
    <source>
        <dbReference type="Pfam" id="PF18738"/>
    </source>
</evidence>
<feature type="region of interest" description="Disordered" evidence="1">
    <location>
        <begin position="1"/>
        <end position="57"/>
    </location>
</feature>
<feature type="compositionally biased region" description="Basic and acidic residues" evidence="1">
    <location>
        <begin position="148"/>
        <end position="165"/>
    </location>
</feature>
<dbReference type="EnsemblMetazoa" id="XM_021049852.2">
    <property type="protein sequence ID" value="XP_020905511.1"/>
    <property type="gene ID" value="LOC110243725"/>
</dbReference>
<proteinExistence type="predicted"/>
<evidence type="ECO:0000313" key="3">
    <source>
        <dbReference type="EnsemblMetazoa" id="XP_020905511.1"/>
    </source>
</evidence>
<feature type="domain" description="DZIP3-like HEPN" evidence="2">
    <location>
        <begin position="344"/>
        <end position="397"/>
    </location>
</feature>
<reference evidence="3" key="1">
    <citation type="submission" date="2022-11" db="UniProtKB">
        <authorList>
            <consortium name="EnsemblMetazoa"/>
        </authorList>
    </citation>
    <scope>IDENTIFICATION</scope>
</reference>
<feature type="compositionally biased region" description="Basic residues" evidence="1">
    <location>
        <begin position="22"/>
        <end position="35"/>
    </location>
</feature>
<feature type="compositionally biased region" description="Basic and acidic residues" evidence="1">
    <location>
        <begin position="69"/>
        <end position="81"/>
    </location>
</feature>
<feature type="compositionally biased region" description="Basic and acidic residues" evidence="1">
    <location>
        <begin position="209"/>
        <end position="230"/>
    </location>
</feature>
<keyword evidence="4" id="KW-1185">Reference proteome</keyword>
<evidence type="ECO:0000313" key="4">
    <source>
        <dbReference type="Proteomes" id="UP000887567"/>
    </source>
</evidence>
<name>A0A913XJS8_EXADI</name>
<feature type="compositionally biased region" description="Low complexity" evidence="1">
    <location>
        <begin position="169"/>
        <end position="183"/>
    </location>
</feature>
<dbReference type="InterPro" id="IPR041249">
    <property type="entry name" value="HEPN_DZIP3"/>
</dbReference>
<dbReference type="PANTHER" id="PTHR16155">
    <property type="entry name" value="DED DOMAIN-CONTAINING PROTEIN"/>
    <property type="match status" value="1"/>
</dbReference>
<sequence>MDSDKSDCLEKEDKEESQHAPKSGKKKKKKKKKKSTTSFEESTLGNSESDPASQRCTENVLSCCQITPEEKSELNVSHSDENSSLLPSKSEETPTKEIKNAFERVTSTDSQDKSNPTRETLTKDKRKKRNKKSNPEAKEVRQVLLAEKYSESKVPEEGERVKSWEESCSAAKKPPEKSSSSPASDRKKKRKKKAGFLLSDVDLTEPQNDSDKEKKDLAKSSSEKDAKKLRDSVERESDFKTFNKDTSLLQTEIKEKNNLSKILIVVNGLGLDTLRKLFMEIHPTWSNKPDDAKNLERGKMKLKHHELARFNTGNIYDWDVSLMTTVLLYSKECAKEIRLKPGYENAIRTIKDQKNQLISHVRSERMTDDDFNAAWKKVQTSLITLKANAKHIEEIFEDDVLESAKYYRDMFLQELATNGAVQSEVRSVYTTVQELRTEMQDIPAKVAEEVQKGLLYSQSLANSNPSHRLQDASDPKWDEWIRFRDFVRDFDHHKNNYILLTDAMSPENLKYFSVLISVPWKIVLDFNPSSEEKGMYKDFVKREGKSSLIDMITPEEMQRQHASTINLARHIDPRKTQWMFVREREKDNLANGGARSFDEWKIVSVKQLYRFLSCCSEPEKMDKHKPLICVILPFRQETRPFIKVTAKKLVENFNEFRLHFVGVNHDNIGDLRTRFGIQLTDLSPELVCRGLKNLFQVSSGNEYRMPSFQTQLPATFTHNQFLFLQEYLDVLYNGCEDFPAQDVGEQFDKFLNEHRESFLSGNWISFVSLKYKHDAQRELGEEVRTHIQRLLDQEPTHSTIVEIHHLPGTGGSTIARRVLWDLHKNFPCAIAKLEDYKYDIDDDIHFINALAERIGEVQDICHMNPLILLDGKHARIEALSNKLVRVLNNKGRRAVLLSCLHSLVKTNDKSSNPETSEVHARFFVNVNLEDSSEDVHQFEDKYKDYIDNFKTTKLLRPSRVFHFPLLAMLKGLEGFGSKLNQIIDESFDEMGGLQKEIAVVVAFIKQYAAQETPACLLYQAFKKYVRKSDYEKGITYEDINQLITEQLLNLMVPARPRRHPRQRSSSVVLEDYSLQHPLVAKLVLKRYCETQKCDIVMLTHQFLEFPIFQDDRFFSLVNDLFIRNRSSLLVPKSRFSMLFEELKHINADIAAEIFCNLAEKTGDATVFTHAARFHARKIPPDFAVATELIAKAFRCKNATAKSRIIYDVKGGIIYAKLRYMSEKRQIKTLAMLEQLADEALRSFKSARDWPPTYANPIVGEVQVWISCIDWITINECEGDTDRAFDFITSKSPPFFRTCIGDSFYLLDVVDSIVQKEATLPEPEQTQDRANSLRLSLLSTFNKGKVPGRREKDRDIIRECIALCSEDKFPKCSQSELKRLQVHYILASVDQIGALKKTDIEFLLKLLEDLVFTAKSGSRVCSMAIHLMKVSLHITGPKQYSLEKGLQIAEMWIKESSYDPMPYFYKMMIYFIKILEGNQLQFKSDYNKALEKCKEKSQTHCRGAISTHFLKKTGEGMNRLTTRNALLSDVPGYPQNVKGFWTTESRNKLFECSGRIRVRPGRRRQQYYIELVQGNVELYLGKSADIGKVERDFSQGTMVYFVVSFTLQGPVANGITFAPRNTQNGNPIK</sequence>
<feature type="region of interest" description="Disordered" evidence="1">
    <location>
        <begin position="69"/>
        <end position="230"/>
    </location>
</feature>
<dbReference type="Pfam" id="PF18738">
    <property type="entry name" value="HEPN_DZIP3"/>
    <property type="match status" value="1"/>
</dbReference>
<feature type="compositionally biased region" description="Basic and acidic residues" evidence="1">
    <location>
        <begin position="1"/>
        <end position="19"/>
    </location>
</feature>
<dbReference type="PANTHER" id="PTHR16155:SF19">
    <property type="entry name" value="DED DOMAIN-CONTAINING PROTEIN"/>
    <property type="match status" value="1"/>
</dbReference>